<evidence type="ECO:0000256" key="1">
    <source>
        <dbReference type="SAM" id="SignalP"/>
    </source>
</evidence>
<reference evidence="3 4" key="1">
    <citation type="submission" date="2021-03" db="EMBL/GenBank/DDBJ databases">
        <title>Genomic Encyclopedia of Type Strains, Phase IV (KMG-IV): sequencing the most valuable type-strain genomes for metagenomic binning, comparative biology and taxonomic classification.</title>
        <authorList>
            <person name="Goeker M."/>
        </authorList>
    </citation>
    <scope>NUCLEOTIDE SEQUENCE [LARGE SCALE GENOMIC DNA]</scope>
    <source>
        <strain evidence="3 4">DSM 26048</strain>
    </source>
</reference>
<comment type="caution">
    <text evidence="3">The sequence shown here is derived from an EMBL/GenBank/DDBJ whole genome shotgun (WGS) entry which is preliminary data.</text>
</comment>
<feature type="signal peptide" evidence="1">
    <location>
        <begin position="1"/>
        <end position="26"/>
    </location>
</feature>
<dbReference type="RefSeq" id="WP_209976390.1">
    <property type="nucleotide sequence ID" value="NZ_JAGGLB010000026.1"/>
</dbReference>
<dbReference type="Proteomes" id="UP001519287">
    <property type="component" value="Unassembled WGS sequence"/>
</dbReference>
<accession>A0ABS4J5L1</accession>
<dbReference type="InterPro" id="IPR001119">
    <property type="entry name" value="SLH_dom"/>
</dbReference>
<proteinExistence type="predicted"/>
<dbReference type="PROSITE" id="PS51272">
    <property type="entry name" value="SLH"/>
    <property type="match status" value="2"/>
</dbReference>
<protein>
    <recommendedName>
        <fullName evidence="2">SLH domain-containing protein</fullName>
    </recommendedName>
</protein>
<sequence>MRKAGWMQKVLTVAAAMLLIVTVAKMPQGEANANAYAYAYANVKFNANANAVAMGQIIKSDMEKSTAAEPENVLDKAVETASAWAQEDVKSAILQGLTTNSVLGSFQQPITRQHFAGIVVKLMEALTGEKAEPITVNPFIDTDDPDVLKAYALSVVRGVNDDKFDPQAKVSRQEISVMLYRVFHLTGKFPQGASQTVVFSDEGKIASWAADAVSYIASAGIVQGKGNGIFDPLGSATREEAIVLIKRCYTAAAE</sequence>
<name>A0ABS4J5L1_9BACL</name>
<keyword evidence="4" id="KW-1185">Reference proteome</keyword>
<evidence type="ECO:0000313" key="4">
    <source>
        <dbReference type="Proteomes" id="UP001519287"/>
    </source>
</evidence>
<gene>
    <name evidence="3" type="ORF">J2Z66_006185</name>
</gene>
<feature type="domain" description="SLH" evidence="2">
    <location>
        <begin position="196"/>
        <end position="254"/>
    </location>
</feature>
<evidence type="ECO:0000313" key="3">
    <source>
        <dbReference type="EMBL" id="MBP1994546.1"/>
    </source>
</evidence>
<evidence type="ECO:0000259" key="2">
    <source>
        <dbReference type="PROSITE" id="PS51272"/>
    </source>
</evidence>
<keyword evidence="1" id="KW-0732">Signal</keyword>
<organism evidence="3 4">
    <name type="scientific">Paenibacillus eucommiae</name>
    <dbReference type="NCBI Taxonomy" id="1355755"/>
    <lineage>
        <taxon>Bacteria</taxon>
        <taxon>Bacillati</taxon>
        <taxon>Bacillota</taxon>
        <taxon>Bacilli</taxon>
        <taxon>Bacillales</taxon>
        <taxon>Paenibacillaceae</taxon>
        <taxon>Paenibacillus</taxon>
    </lineage>
</organism>
<dbReference type="EMBL" id="JAGGLB010000026">
    <property type="protein sequence ID" value="MBP1994546.1"/>
    <property type="molecule type" value="Genomic_DNA"/>
</dbReference>
<dbReference type="Pfam" id="PF00395">
    <property type="entry name" value="SLH"/>
    <property type="match status" value="2"/>
</dbReference>
<feature type="domain" description="SLH" evidence="2">
    <location>
        <begin position="130"/>
        <end position="193"/>
    </location>
</feature>
<feature type="chain" id="PRO_5047526684" description="SLH domain-containing protein" evidence="1">
    <location>
        <begin position="27"/>
        <end position="254"/>
    </location>
</feature>